<dbReference type="EMBL" id="LQXV01000131">
    <property type="protein sequence ID" value="KXU09806.1"/>
    <property type="molecule type" value="Genomic_DNA"/>
</dbReference>
<dbReference type="AlphaFoldDB" id="A0A139R521"/>
<organism evidence="2 4">
    <name type="scientific">Streptococcus gallolyticus</name>
    <dbReference type="NCBI Taxonomy" id="315405"/>
    <lineage>
        <taxon>Bacteria</taxon>
        <taxon>Bacillati</taxon>
        <taxon>Bacillota</taxon>
        <taxon>Bacilli</taxon>
        <taxon>Lactobacillales</taxon>
        <taxon>Streptococcaceae</taxon>
        <taxon>Streptococcus</taxon>
    </lineage>
</organism>
<sequence length="39" mass="4541">MKNRINEAETKVLSFFVYEMINDKTQKSGTNQFRSAAEN</sequence>
<dbReference type="EMBL" id="LQOF01000014">
    <property type="protein sequence ID" value="KXT73769.1"/>
    <property type="molecule type" value="Genomic_DNA"/>
</dbReference>
<dbReference type="Proteomes" id="UP000070198">
    <property type="component" value="Unassembled WGS sequence"/>
</dbReference>
<protein>
    <submittedName>
        <fullName evidence="2">Uncharacterized protein</fullName>
    </submittedName>
</protein>
<comment type="caution">
    <text evidence="2">The sequence shown here is derived from an EMBL/GenBank/DDBJ whole genome shotgun (WGS) entry which is preliminary data.</text>
</comment>
<accession>A0A139R521</accession>
<gene>
    <name evidence="1" type="ORF">SGADD02_00091</name>
    <name evidence="2" type="ORF">SGADD03_00478</name>
</gene>
<dbReference type="PATRIC" id="fig|315405.11.peg.102"/>
<reference evidence="3 4" key="1">
    <citation type="submission" date="2016-01" db="EMBL/GenBank/DDBJ databases">
        <title>Highly variable Streptococcus oralis are common among viridans streptococci isolated from primates.</title>
        <authorList>
            <person name="Denapaite D."/>
            <person name="Rieger M."/>
            <person name="Koendgen S."/>
            <person name="Brueckner R."/>
            <person name="Ochigava I."/>
            <person name="Kappeler P."/>
            <person name="Maetz-Rensing K."/>
            <person name="Leendertz F."/>
            <person name="Hakenbeck R."/>
        </authorList>
    </citation>
    <scope>NUCLEOTIDE SEQUENCE [LARGE SCALE GENOMIC DNA]</scope>
    <source>
        <strain evidence="1 3">DD02</strain>
        <strain evidence="2 4">DD03</strain>
    </source>
</reference>
<evidence type="ECO:0000313" key="4">
    <source>
        <dbReference type="Proteomes" id="UP000071927"/>
    </source>
</evidence>
<name>A0A139R521_9STRE</name>
<evidence type="ECO:0000313" key="1">
    <source>
        <dbReference type="EMBL" id="KXT73769.1"/>
    </source>
</evidence>
<proteinExistence type="predicted"/>
<dbReference type="Proteomes" id="UP000071927">
    <property type="component" value="Unassembled WGS sequence"/>
</dbReference>
<evidence type="ECO:0000313" key="3">
    <source>
        <dbReference type="Proteomes" id="UP000070198"/>
    </source>
</evidence>
<evidence type="ECO:0000313" key="2">
    <source>
        <dbReference type="EMBL" id="KXU09806.1"/>
    </source>
</evidence>